<dbReference type="SUPFAM" id="SSF46785">
    <property type="entry name" value="Winged helix' DNA-binding domain"/>
    <property type="match status" value="1"/>
</dbReference>
<feature type="domain" description="HTH iclR-type" evidence="4">
    <location>
        <begin position="10"/>
        <end position="70"/>
    </location>
</feature>
<evidence type="ECO:0000259" key="4">
    <source>
        <dbReference type="PROSITE" id="PS51077"/>
    </source>
</evidence>
<dbReference type="SUPFAM" id="SSF55781">
    <property type="entry name" value="GAF domain-like"/>
    <property type="match status" value="1"/>
</dbReference>
<evidence type="ECO:0000313" key="7">
    <source>
        <dbReference type="Proteomes" id="UP000075787"/>
    </source>
</evidence>
<dbReference type="PANTHER" id="PTHR30136">
    <property type="entry name" value="HELIX-TURN-HELIX TRANSCRIPTIONAL REGULATOR, ICLR FAMILY"/>
    <property type="match status" value="1"/>
</dbReference>
<accession>A0A162LMS9</accession>
<dbReference type="InterPro" id="IPR005471">
    <property type="entry name" value="Tscrpt_reg_IclR_N"/>
</dbReference>
<dbReference type="InterPro" id="IPR012794">
    <property type="entry name" value="PcaR_PcaU"/>
</dbReference>
<dbReference type="Proteomes" id="UP000075787">
    <property type="component" value="Unassembled WGS sequence"/>
</dbReference>
<dbReference type="Pfam" id="PF01614">
    <property type="entry name" value="IclR_C"/>
    <property type="match status" value="1"/>
</dbReference>
<dbReference type="RefSeq" id="WP_014753021.1">
    <property type="nucleotide sequence ID" value="NZ_CP121024.1"/>
</dbReference>
<dbReference type="EMBL" id="LPZR01000055">
    <property type="protein sequence ID" value="KYO55808.1"/>
    <property type="molecule type" value="Genomic_DNA"/>
</dbReference>
<dbReference type="GO" id="GO:0045893">
    <property type="term" value="P:positive regulation of DNA-templated transcription"/>
    <property type="evidence" value="ECO:0007669"/>
    <property type="project" value="InterPro"/>
</dbReference>
<organism evidence="6 7">
    <name type="scientific">Tistrella mobilis</name>
    <dbReference type="NCBI Taxonomy" id="171437"/>
    <lineage>
        <taxon>Bacteria</taxon>
        <taxon>Pseudomonadati</taxon>
        <taxon>Pseudomonadota</taxon>
        <taxon>Alphaproteobacteria</taxon>
        <taxon>Geminicoccales</taxon>
        <taxon>Geminicoccaceae</taxon>
        <taxon>Tistrella</taxon>
    </lineage>
</organism>
<dbReference type="PROSITE" id="PS51078">
    <property type="entry name" value="ICLR_ED"/>
    <property type="match status" value="1"/>
</dbReference>
<evidence type="ECO:0000256" key="3">
    <source>
        <dbReference type="ARBA" id="ARBA00023163"/>
    </source>
</evidence>
<name>A0A162LMS9_9PROT</name>
<keyword evidence="3" id="KW-0804">Transcription</keyword>
<evidence type="ECO:0000256" key="2">
    <source>
        <dbReference type="ARBA" id="ARBA00023125"/>
    </source>
</evidence>
<dbReference type="Pfam" id="PF09339">
    <property type="entry name" value="HTH_IclR"/>
    <property type="match status" value="1"/>
</dbReference>
<keyword evidence="1" id="KW-0805">Transcription regulation</keyword>
<comment type="caution">
    <text evidence="6">The sequence shown here is derived from an EMBL/GenBank/DDBJ whole genome shotgun (WGS) entry which is preliminary data.</text>
</comment>
<reference evidence="6 7" key="1">
    <citation type="submission" date="2015-12" db="EMBL/GenBank/DDBJ databases">
        <title>Genome sequence of Tistrella mobilis MCCC 1A02139.</title>
        <authorList>
            <person name="Lu L."/>
            <person name="Lai Q."/>
            <person name="Shao Z."/>
            <person name="Qian P."/>
        </authorList>
    </citation>
    <scope>NUCLEOTIDE SEQUENCE [LARGE SCALE GENOMIC DNA]</scope>
    <source>
        <strain evidence="6 7">MCCC 1A02139</strain>
    </source>
</reference>
<dbReference type="Gene3D" id="1.10.10.10">
    <property type="entry name" value="Winged helix-like DNA-binding domain superfamily/Winged helix DNA-binding domain"/>
    <property type="match status" value="1"/>
</dbReference>
<feature type="domain" description="IclR-ED" evidence="5">
    <location>
        <begin position="71"/>
        <end position="256"/>
    </location>
</feature>
<keyword evidence="2" id="KW-0238">DNA-binding</keyword>
<evidence type="ECO:0000313" key="6">
    <source>
        <dbReference type="EMBL" id="KYO55808.1"/>
    </source>
</evidence>
<dbReference type="OrthoDB" id="9807558at2"/>
<dbReference type="InterPro" id="IPR029016">
    <property type="entry name" value="GAF-like_dom_sf"/>
</dbReference>
<dbReference type="NCBIfam" id="TIGR02431">
    <property type="entry name" value="pcaR_pcaU"/>
    <property type="match status" value="1"/>
</dbReference>
<dbReference type="AlphaFoldDB" id="A0A162LMS9"/>
<dbReference type="InterPro" id="IPR050707">
    <property type="entry name" value="HTH_MetabolicPath_Reg"/>
</dbReference>
<proteinExistence type="predicted"/>
<dbReference type="InterPro" id="IPR036390">
    <property type="entry name" value="WH_DNA-bd_sf"/>
</dbReference>
<dbReference type="GO" id="GO:0003677">
    <property type="term" value="F:DNA binding"/>
    <property type="evidence" value="ECO:0007669"/>
    <property type="project" value="UniProtKB-KW"/>
</dbReference>
<evidence type="ECO:0000259" key="5">
    <source>
        <dbReference type="PROSITE" id="PS51078"/>
    </source>
</evidence>
<dbReference type="GeneID" id="97239536"/>
<evidence type="ECO:0000256" key="1">
    <source>
        <dbReference type="ARBA" id="ARBA00023015"/>
    </source>
</evidence>
<dbReference type="PANTHER" id="PTHR30136:SF34">
    <property type="entry name" value="TRANSCRIPTIONAL REGULATOR"/>
    <property type="match status" value="1"/>
</dbReference>
<dbReference type="SMART" id="SM00346">
    <property type="entry name" value="HTH_ICLR"/>
    <property type="match status" value="1"/>
</dbReference>
<gene>
    <name evidence="6" type="ORF">AUP44_22905</name>
</gene>
<dbReference type="GO" id="GO:0003700">
    <property type="term" value="F:DNA-binding transcription factor activity"/>
    <property type="evidence" value="ECO:0007669"/>
    <property type="project" value="TreeGrafter"/>
</dbReference>
<dbReference type="GO" id="GO:0045892">
    <property type="term" value="P:negative regulation of DNA-templated transcription"/>
    <property type="evidence" value="ECO:0007669"/>
    <property type="project" value="TreeGrafter"/>
</dbReference>
<protein>
    <submittedName>
        <fullName evidence="6">IclR family transcriptional regulator</fullName>
    </submittedName>
</protein>
<dbReference type="InterPro" id="IPR036388">
    <property type="entry name" value="WH-like_DNA-bd_sf"/>
</dbReference>
<dbReference type="InterPro" id="IPR014757">
    <property type="entry name" value="Tscrpt_reg_IclR_C"/>
</dbReference>
<dbReference type="Gene3D" id="3.30.450.40">
    <property type="match status" value="1"/>
</dbReference>
<dbReference type="GO" id="GO:0046278">
    <property type="term" value="P:3,4-dihydroxybenzoate metabolic process"/>
    <property type="evidence" value="ECO:0007669"/>
    <property type="project" value="InterPro"/>
</dbReference>
<dbReference type="PROSITE" id="PS51077">
    <property type="entry name" value="HTH_ICLR"/>
    <property type="match status" value="1"/>
</dbReference>
<dbReference type="OMA" id="QLHESCS"/>
<sequence>MIDPDSPDFVASFARGLSVVRAFGAEAPRQTLSEVAERTGLTRAAARRFLLTLEALGYARSDGKYFELTPMVLELGFSYLSSLDMTEAIQPWLRRVSDTLGESCSAAVLDGIDIIYVARAAARHRILAISLNVGARLPAWCTSMGQVLLANLPPARRNMLLRDISFEPRTPHSLGDMKSLGDRLALVRDQGYAIADQELELGLRSIAVPLHDRTGVVVAAMNVSAQAARVSVEMLEGEYLPVLLDAARQFEATERVRG</sequence>